<organism evidence="2 3">
    <name type="scientific">Candidatus Acutalibacter ornithocaccae</name>
    <dbReference type="NCBI Taxonomy" id="2838416"/>
    <lineage>
        <taxon>Bacteria</taxon>
        <taxon>Bacillati</taxon>
        <taxon>Bacillota</taxon>
        <taxon>Clostridia</taxon>
        <taxon>Eubacteriales</taxon>
        <taxon>Acutalibacteraceae</taxon>
        <taxon>Acutalibacter</taxon>
    </lineage>
</organism>
<keyword evidence="1" id="KW-0812">Transmembrane</keyword>
<protein>
    <submittedName>
        <fullName evidence="2">DUF58 domain-containing protein</fullName>
    </submittedName>
</protein>
<proteinExistence type="predicted"/>
<feature type="transmembrane region" description="Helical" evidence="1">
    <location>
        <begin position="29"/>
        <end position="50"/>
    </location>
</feature>
<evidence type="ECO:0000256" key="1">
    <source>
        <dbReference type="SAM" id="Phobius"/>
    </source>
</evidence>
<dbReference type="Proteomes" id="UP000824214">
    <property type="component" value="Unassembled WGS sequence"/>
</dbReference>
<gene>
    <name evidence="2" type="ORF">H9942_08505</name>
</gene>
<evidence type="ECO:0000313" key="2">
    <source>
        <dbReference type="EMBL" id="HJB38091.1"/>
    </source>
</evidence>
<dbReference type="AlphaFoldDB" id="A0A9D2RZU4"/>
<keyword evidence="1" id="KW-0472">Membrane</keyword>
<dbReference type="EMBL" id="DWXZ01000182">
    <property type="protein sequence ID" value="HJB38091.1"/>
    <property type="molecule type" value="Genomic_DNA"/>
</dbReference>
<name>A0A9D2RZU4_9FIRM</name>
<accession>A0A9D2RZU4</accession>
<dbReference type="PANTHER" id="PTHR34351">
    <property type="entry name" value="SLR1927 PROTEIN-RELATED"/>
    <property type="match status" value="1"/>
</dbReference>
<reference evidence="2" key="2">
    <citation type="submission" date="2021-04" db="EMBL/GenBank/DDBJ databases">
        <authorList>
            <person name="Gilroy R."/>
        </authorList>
    </citation>
    <scope>NUCLEOTIDE SEQUENCE</scope>
    <source>
        <strain evidence="2">ChiBcolR8-3208</strain>
    </source>
</reference>
<reference evidence="2" key="1">
    <citation type="journal article" date="2021" name="PeerJ">
        <title>Extensive microbial diversity within the chicken gut microbiome revealed by metagenomics and culture.</title>
        <authorList>
            <person name="Gilroy R."/>
            <person name="Ravi A."/>
            <person name="Getino M."/>
            <person name="Pursley I."/>
            <person name="Horton D.L."/>
            <person name="Alikhan N.F."/>
            <person name="Baker D."/>
            <person name="Gharbi K."/>
            <person name="Hall N."/>
            <person name="Watson M."/>
            <person name="Adriaenssens E.M."/>
            <person name="Foster-Nyarko E."/>
            <person name="Jarju S."/>
            <person name="Secka A."/>
            <person name="Antonio M."/>
            <person name="Oren A."/>
            <person name="Chaudhuri R.R."/>
            <person name="La Ragione R."/>
            <person name="Hildebrand F."/>
            <person name="Pallen M.J."/>
        </authorList>
    </citation>
    <scope>NUCLEOTIDE SEQUENCE</scope>
    <source>
        <strain evidence="2">ChiBcolR8-3208</strain>
    </source>
</reference>
<evidence type="ECO:0000313" key="3">
    <source>
        <dbReference type="Proteomes" id="UP000824214"/>
    </source>
</evidence>
<keyword evidence="1" id="KW-1133">Transmembrane helix</keyword>
<sequence>MWKSRLCYLLVLLCTSVFFICYNGYISLYVFVLSLLFPVFAFLLSLPGILGLRVELLAGREGPGASLTGTSCARKGEAIPLQLAVWNATPFSSGRVQARLTVVNTFTGQREEERFSFTAGPRRQVFQHQLSSRTCGRVVCQVDRLWACDYLGLFALPVRHPRGLSATFWPTVYPLELEVRESSIPDSEGERYSQKKPGDDPTELFALRDYREGDRLSRIHWKLSQKMGRTLVKELGLPLSDHLLFLLDLNGGGLEADLLLDALASLSSALTEGEHAHRVAFWDGAAQKLQCREVTQPEDLLPLWQEVLAAGSGSPLPLGQEGALPAGLSHVLYVCCQPQGPVLLALGDKYPSAQLTVLQGGSASKEAPLPAGARRILLTPGQVAQNLNGLTL</sequence>
<comment type="caution">
    <text evidence="2">The sequence shown here is derived from an EMBL/GenBank/DDBJ whole genome shotgun (WGS) entry which is preliminary data.</text>
</comment>